<organism evidence="5 6">
    <name type="scientific">Pseudonocardia xinjiangensis</name>
    <dbReference type="NCBI Taxonomy" id="75289"/>
    <lineage>
        <taxon>Bacteria</taxon>
        <taxon>Bacillati</taxon>
        <taxon>Actinomycetota</taxon>
        <taxon>Actinomycetes</taxon>
        <taxon>Pseudonocardiales</taxon>
        <taxon>Pseudonocardiaceae</taxon>
        <taxon>Pseudonocardia</taxon>
    </lineage>
</organism>
<dbReference type="SUPFAM" id="SSF141868">
    <property type="entry name" value="EAL domain-like"/>
    <property type="match status" value="1"/>
</dbReference>
<dbReference type="SMART" id="SM00086">
    <property type="entry name" value="PAC"/>
    <property type="match status" value="1"/>
</dbReference>
<dbReference type="SMART" id="SM00052">
    <property type="entry name" value="EAL"/>
    <property type="match status" value="1"/>
</dbReference>
<dbReference type="PANTHER" id="PTHR44757">
    <property type="entry name" value="DIGUANYLATE CYCLASE DGCP"/>
    <property type="match status" value="1"/>
</dbReference>
<evidence type="ECO:0000313" key="6">
    <source>
        <dbReference type="Proteomes" id="UP001296706"/>
    </source>
</evidence>
<dbReference type="InterPro" id="IPR052155">
    <property type="entry name" value="Biofilm_reg_signaling"/>
</dbReference>
<sequence length="709" mass="76872">MTSGQRDFHRAPDVTALVASWAGDLARVPYLPLSRDDLHEFLTAAASRVALAAAVDPVDLDAAREVGASMVDAGLLAADVLPITVSALARNLPKAARSAGAHRPHETAPTVEAAVADGYVAKLRARILDEQELMRRTEVKARYQMEGALRSSEARFRAIFANAAIGITIADTDGRIVDVNAALASMLGYTIAEFRLLTVGDFMYPDDAADMWELYEEIFEGRRESGQVEKRYRHRDGRIVWTNLTASLIRDADGTPVFIVAMVEDITTRRELQERLRRQALHDPLTLLPNRALFQDRLAAAFAQPGARVGICYLDLDRFKAVNDRLGHDVGDTLLIGVARLLDKCVSTRGHLVARMGGDEFVILVDDPPEGELAILADTVLAVLAEPIDVDEHRLSVSASIGVIECSVDETTPAEILKAADVTLYWAKSDGRNRWARFDPERNARDMTRYTLSANLLPGLERGEFRVEYQPIVGLADSRVHGVEALVRWAHPTLGLLSPDQFIDLAEETGSIVPLGRHVLNEACARGAEWHAAHPDAGLFISVNLAVRQAHDAGLVADVTRALKDTGLPPHLLQLELTESALLGPAGRPVEAISALAEMGIRIAVDDFGTGYSNLSYLPRLPLHTLKLAGTFIDGLRNPATGADPIVSSLITLAHALGLAVTAEGVETPAQADRLRASACDTVQGWLYARPAAWDEITDLFGRALPPEG</sequence>
<dbReference type="Proteomes" id="UP001296706">
    <property type="component" value="Unassembled WGS sequence"/>
</dbReference>
<dbReference type="SMART" id="SM00267">
    <property type="entry name" value="GGDEF"/>
    <property type="match status" value="1"/>
</dbReference>
<dbReference type="InterPro" id="IPR000700">
    <property type="entry name" value="PAS-assoc_C"/>
</dbReference>
<dbReference type="PROSITE" id="PS50887">
    <property type="entry name" value="GGDEF"/>
    <property type="match status" value="1"/>
</dbReference>
<dbReference type="Gene3D" id="3.30.450.20">
    <property type="entry name" value="PAS domain"/>
    <property type="match status" value="1"/>
</dbReference>
<dbReference type="CDD" id="cd00130">
    <property type="entry name" value="PAS"/>
    <property type="match status" value="1"/>
</dbReference>
<dbReference type="Pfam" id="PF00990">
    <property type="entry name" value="GGDEF"/>
    <property type="match status" value="1"/>
</dbReference>
<dbReference type="EMBL" id="JAAXKY010000209">
    <property type="protein sequence ID" value="NMH82228.1"/>
    <property type="molecule type" value="Genomic_DNA"/>
</dbReference>
<keyword evidence="6" id="KW-1185">Reference proteome</keyword>
<feature type="domain" description="PAC" evidence="2">
    <location>
        <begin position="226"/>
        <end position="278"/>
    </location>
</feature>
<dbReference type="Pfam" id="PF00989">
    <property type="entry name" value="PAS"/>
    <property type="match status" value="1"/>
</dbReference>
<dbReference type="RefSeq" id="WP_169400239.1">
    <property type="nucleotide sequence ID" value="NZ_BAAAJH010000037.1"/>
</dbReference>
<dbReference type="PROSITE" id="PS50883">
    <property type="entry name" value="EAL"/>
    <property type="match status" value="1"/>
</dbReference>
<dbReference type="InterPro" id="IPR035919">
    <property type="entry name" value="EAL_sf"/>
</dbReference>
<dbReference type="InterPro" id="IPR000160">
    <property type="entry name" value="GGDEF_dom"/>
</dbReference>
<evidence type="ECO:0000259" key="3">
    <source>
        <dbReference type="PROSITE" id="PS50883"/>
    </source>
</evidence>
<evidence type="ECO:0000259" key="4">
    <source>
        <dbReference type="PROSITE" id="PS50887"/>
    </source>
</evidence>
<dbReference type="InterPro" id="IPR013767">
    <property type="entry name" value="PAS_fold"/>
</dbReference>
<dbReference type="SMART" id="SM00091">
    <property type="entry name" value="PAS"/>
    <property type="match status" value="1"/>
</dbReference>
<dbReference type="Pfam" id="PF00563">
    <property type="entry name" value="EAL"/>
    <property type="match status" value="1"/>
</dbReference>
<dbReference type="CDD" id="cd01949">
    <property type="entry name" value="GGDEF"/>
    <property type="match status" value="1"/>
</dbReference>
<dbReference type="InterPro" id="IPR043128">
    <property type="entry name" value="Rev_trsase/Diguanyl_cyclase"/>
</dbReference>
<dbReference type="InterPro" id="IPR000014">
    <property type="entry name" value="PAS"/>
</dbReference>
<feature type="domain" description="GGDEF" evidence="4">
    <location>
        <begin position="307"/>
        <end position="440"/>
    </location>
</feature>
<reference evidence="5 6" key="1">
    <citation type="submission" date="2020-04" db="EMBL/GenBank/DDBJ databases">
        <authorList>
            <person name="Klaysubun C."/>
            <person name="Duangmal K."/>
            <person name="Lipun K."/>
        </authorList>
    </citation>
    <scope>NUCLEOTIDE SEQUENCE [LARGE SCALE GENOMIC DNA]</scope>
    <source>
        <strain evidence="5 6">JCM 11839</strain>
    </source>
</reference>
<gene>
    <name evidence="5" type="ORF">HF577_34715</name>
</gene>
<dbReference type="InterPro" id="IPR035965">
    <property type="entry name" value="PAS-like_dom_sf"/>
</dbReference>
<dbReference type="PANTHER" id="PTHR44757:SF2">
    <property type="entry name" value="BIOFILM ARCHITECTURE MAINTENANCE PROTEIN MBAA"/>
    <property type="match status" value="1"/>
</dbReference>
<dbReference type="CDD" id="cd01948">
    <property type="entry name" value="EAL"/>
    <property type="match status" value="1"/>
</dbReference>
<dbReference type="NCBIfam" id="TIGR00229">
    <property type="entry name" value="sensory_box"/>
    <property type="match status" value="1"/>
</dbReference>
<name>A0ABX1RPB1_9PSEU</name>
<evidence type="ECO:0000259" key="1">
    <source>
        <dbReference type="PROSITE" id="PS50112"/>
    </source>
</evidence>
<proteinExistence type="predicted"/>
<dbReference type="PROSITE" id="PS50113">
    <property type="entry name" value="PAC"/>
    <property type="match status" value="1"/>
</dbReference>
<dbReference type="InterPro" id="IPR029787">
    <property type="entry name" value="Nucleotide_cyclase"/>
</dbReference>
<comment type="caution">
    <text evidence="5">The sequence shown here is derived from an EMBL/GenBank/DDBJ whole genome shotgun (WGS) entry which is preliminary data.</text>
</comment>
<evidence type="ECO:0000313" key="5">
    <source>
        <dbReference type="EMBL" id="NMH82228.1"/>
    </source>
</evidence>
<accession>A0ABX1RPB1</accession>
<dbReference type="NCBIfam" id="TIGR00254">
    <property type="entry name" value="GGDEF"/>
    <property type="match status" value="1"/>
</dbReference>
<dbReference type="PROSITE" id="PS50112">
    <property type="entry name" value="PAS"/>
    <property type="match status" value="1"/>
</dbReference>
<dbReference type="SUPFAM" id="SSF55073">
    <property type="entry name" value="Nucleotide cyclase"/>
    <property type="match status" value="1"/>
</dbReference>
<evidence type="ECO:0000259" key="2">
    <source>
        <dbReference type="PROSITE" id="PS50113"/>
    </source>
</evidence>
<dbReference type="SUPFAM" id="SSF55785">
    <property type="entry name" value="PYP-like sensor domain (PAS domain)"/>
    <property type="match status" value="1"/>
</dbReference>
<dbReference type="InterPro" id="IPR001610">
    <property type="entry name" value="PAC"/>
</dbReference>
<protein>
    <submittedName>
        <fullName evidence="5">EAL domain-containing protein</fullName>
    </submittedName>
</protein>
<feature type="domain" description="PAS" evidence="1">
    <location>
        <begin position="152"/>
        <end position="222"/>
    </location>
</feature>
<dbReference type="InterPro" id="IPR001633">
    <property type="entry name" value="EAL_dom"/>
</dbReference>
<feature type="domain" description="EAL" evidence="3">
    <location>
        <begin position="449"/>
        <end position="705"/>
    </location>
</feature>
<dbReference type="Gene3D" id="3.20.20.450">
    <property type="entry name" value="EAL domain"/>
    <property type="match status" value="1"/>
</dbReference>
<dbReference type="Gene3D" id="3.30.70.270">
    <property type="match status" value="1"/>
</dbReference>